<dbReference type="EMBL" id="JADBEB010000001">
    <property type="protein sequence ID" value="MBE1485542.1"/>
    <property type="molecule type" value="Genomic_DNA"/>
</dbReference>
<comment type="caution">
    <text evidence="3">The sequence shown here is derived from an EMBL/GenBank/DDBJ whole genome shotgun (WGS) entry which is preliminary data.</text>
</comment>
<dbReference type="InterPro" id="IPR020845">
    <property type="entry name" value="AMP-binding_CS"/>
</dbReference>
<dbReference type="InterPro" id="IPR025110">
    <property type="entry name" value="AMP-bd_C"/>
</dbReference>
<feature type="domain" description="AMP-dependent synthetase/ligase" evidence="1">
    <location>
        <begin position="24"/>
        <end position="379"/>
    </location>
</feature>
<evidence type="ECO:0000259" key="2">
    <source>
        <dbReference type="Pfam" id="PF13193"/>
    </source>
</evidence>
<name>A0A927LZU4_9ACTN</name>
<dbReference type="Pfam" id="PF13193">
    <property type="entry name" value="AMP-binding_C"/>
    <property type="match status" value="1"/>
</dbReference>
<dbReference type="Proteomes" id="UP000649753">
    <property type="component" value="Unassembled WGS sequence"/>
</dbReference>
<evidence type="ECO:0000259" key="1">
    <source>
        <dbReference type="Pfam" id="PF00501"/>
    </source>
</evidence>
<dbReference type="PANTHER" id="PTHR45527:SF1">
    <property type="entry name" value="FATTY ACID SYNTHASE"/>
    <property type="match status" value="1"/>
</dbReference>
<dbReference type="AlphaFoldDB" id="A0A927LZU4"/>
<protein>
    <submittedName>
        <fullName evidence="3">Acyl-CoA synthetase (AMP-forming)/AMP-acid ligase II</fullName>
    </submittedName>
</protein>
<dbReference type="GO" id="GO:0031177">
    <property type="term" value="F:phosphopantetheine binding"/>
    <property type="evidence" value="ECO:0007669"/>
    <property type="project" value="TreeGrafter"/>
</dbReference>
<evidence type="ECO:0000313" key="3">
    <source>
        <dbReference type="EMBL" id="MBE1485542.1"/>
    </source>
</evidence>
<reference evidence="3" key="1">
    <citation type="submission" date="2020-10" db="EMBL/GenBank/DDBJ databases">
        <title>Sequencing the genomes of 1000 actinobacteria strains.</title>
        <authorList>
            <person name="Klenk H.-P."/>
        </authorList>
    </citation>
    <scope>NUCLEOTIDE SEQUENCE</scope>
    <source>
        <strain evidence="3">DSM 46832</strain>
    </source>
</reference>
<dbReference type="GO" id="GO:0005737">
    <property type="term" value="C:cytoplasm"/>
    <property type="evidence" value="ECO:0007669"/>
    <property type="project" value="TreeGrafter"/>
</dbReference>
<keyword evidence="4" id="KW-1185">Reference proteome</keyword>
<dbReference type="InterPro" id="IPR042099">
    <property type="entry name" value="ANL_N_sf"/>
</dbReference>
<dbReference type="SUPFAM" id="SSF56801">
    <property type="entry name" value="Acetyl-CoA synthetase-like"/>
    <property type="match status" value="1"/>
</dbReference>
<dbReference type="GO" id="GO:0043041">
    <property type="term" value="P:amino acid activation for nonribosomal peptide biosynthetic process"/>
    <property type="evidence" value="ECO:0007669"/>
    <property type="project" value="TreeGrafter"/>
</dbReference>
<evidence type="ECO:0000313" key="4">
    <source>
        <dbReference type="Proteomes" id="UP000649753"/>
    </source>
</evidence>
<dbReference type="PROSITE" id="PS00455">
    <property type="entry name" value="AMP_BINDING"/>
    <property type="match status" value="1"/>
</dbReference>
<accession>A0A927LZU4</accession>
<keyword evidence="3" id="KW-0436">Ligase</keyword>
<dbReference type="GO" id="GO:0044550">
    <property type="term" value="P:secondary metabolite biosynthetic process"/>
    <property type="evidence" value="ECO:0007669"/>
    <property type="project" value="TreeGrafter"/>
</dbReference>
<dbReference type="Gene3D" id="3.30.300.30">
    <property type="match status" value="1"/>
</dbReference>
<organism evidence="3 4">
    <name type="scientific">Plantactinospora soyae</name>
    <dbReference type="NCBI Taxonomy" id="1544732"/>
    <lineage>
        <taxon>Bacteria</taxon>
        <taxon>Bacillati</taxon>
        <taxon>Actinomycetota</taxon>
        <taxon>Actinomycetes</taxon>
        <taxon>Micromonosporales</taxon>
        <taxon>Micromonosporaceae</taxon>
        <taxon>Plantactinospora</taxon>
    </lineage>
</organism>
<dbReference type="RefSeq" id="WP_192765716.1">
    <property type="nucleotide sequence ID" value="NZ_JADBEB010000001.1"/>
</dbReference>
<feature type="domain" description="AMP-binding enzyme C-terminal" evidence="2">
    <location>
        <begin position="435"/>
        <end position="503"/>
    </location>
</feature>
<dbReference type="InterPro" id="IPR000873">
    <property type="entry name" value="AMP-dep_synth/lig_dom"/>
</dbReference>
<proteinExistence type="predicted"/>
<dbReference type="Gene3D" id="3.40.50.12780">
    <property type="entry name" value="N-terminal domain of ligase-like"/>
    <property type="match status" value="1"/>
</dbReference>
<sequence>MTSRGEAASDRTGRGQVRLHGLIDDAARRRPEAVAVRDERGVWSYAELTAQSRRVAAWLRDRGVGRGDRLLLRTANRREQVAVIFGASRVGAIVVPVHRDIKQFMLRDLIADSDPVLSILHDDDEDCWSALDGRPGVGVTRLWHELDGLAGSSRATGGEVAGISCDPCLMIYTSGSTSRPKAVVSNHAQVVFATTAIADRLGYRPDDVVFVRLPLSFDYGLYQVFLAALSTAALVFNDSSPDFTLARQIRDSGATVVPLVPSIAATLVKLADRRRAAEGAEPPSQVRLFTNTGSVLAPALIARLRAAYPAASICLMFGITECKRVSILEPDGDLVRPGSVGTALPGTEVLILSEAGVPVPPGTVGEIVVRGPHVMTGYWQAPDLTAGRFRAEPRTGERRLHTGDYGYLDDDGHLYFSGRRDDIVKRRGMRVSLTEIESAVGAVPDVRECAVVHQPEGDRLVACVTGPVDPDDLIRRLAGWLDVARLPDACRVLAQLPMTPNGKIDRKALLRMTEEATA</sequence>
<dbReference type="PANTHER" id="PTHR45527">
    <property type="entry name" value="NONRIBOSOMAL PEPTIDE SYNTHETASE"/>
    <property type="match status" value="1"/>
</dbReference>
<dbReference type="GO" id="GO:0016874">
    <property type="term" value="F:ligase activity"/>
    <property type="evidence" value="ECO:0007669"/>
    <property type="project" value="UniProtKB-KW"/>
</dbReference>
<gene>
    <name evidence="3" type="ORF">H4W31_001180</name>
</gene>
<dbReference type="Pfam" id="PF00501">
    <property type="entry name" value="AMP-binding"/>
    <property type="match status" value="1"/>
</dbReference>
<dbReference type="InterPro" id="IPR045851">
    <property type="entry name" value="AMP-bd_C_sf"/>
</dbReference>